<accession>A0A834JGN0</accession>
<dbReference type="EMBL" id="JACSEA010000013">
    <property type="protein sequence ID" value="KAF7386802.1"/>
    <property type="molecule type" value="Genomic_DNA"/>
</dbReference>
<reference evidence="1" key="1">
    <citation type="journal article" date="2020" name="G3 (Bethesda)">
        <title>High-Quality Assemblies for Three Invasive Social Wasps from the &lt;i&gt;Vespula&lt;/i&gt; Genus.</title>
        <authorList>
            <person name="Harrop T.W.R."/>
            <person name="Guhlin J."/>
            <person name="McLaughlin G.M."/>
            <person name="Permina E."/>
            <person name="Stockwell P."/>
            <person name="Gilligan J."/>
            <person name="Le Lec M.F."/>
            <person name="Gruber M.A.M."/>
            <person name="Quinn O."/>
            <person name="Lovegrove M."/>
            <person name="Duncan E.J."/>
            <person name="Remnant E.J."/>
            <person name="Van Eeckhoven J."/>
            <person name="Graham B."/>
            <person name="Knapp R.A."/>
            <person name="Langford K.W."/>
            <person name="Kronenberg Z."/>
            <person name="Press M.O."/>
            <person name="Eacker S.M."/>
            <person name="Wilson-Rankin E.E."/>
            <person name="Purcell J."/>
            <person name="Lester P.J."/>
            <person name="Dearden P.K."/>
        </authorList>
    </citation>
    <scope>NUCLEOTIDE SEQUENCE</scope>
    <source>
        <strain evidence="1">Marl-1</strain>
    </source>
</reference>
<keyword evidence="2" id="KW-1185">Reference proteome</keyword>
<proteinExistence type="predicted"/>
<organism evidence="1 2">
    <name type="scientific">Vespula vulgaris</name>
    <name type="common">Yellow jacket</name>
    <name type="synonym">Wasp</name>
    <dbReference type="NCBI Taxonomy" id="7454"/>
    <lineage>
        <taxon>Eukaryota</taxon>
        <taxon>Metazoa</taxon>
        <taxon>Ecdysozoa</taxon>
        <taxon>Arthropoda</taxon>
        <taxon>Hexapoda</taxon>
        <taxon>Insecta</taxon>
        <taxon>Pterygota</taxon>
        <taxon>Neoptera</taxon>
        <taxon>Endopterygota</taxon>
        <taxon>Hymenoptera</taxon>
        <taxon>Apocrita</taxon>
        <taxon>Aculeata</taxon>
        <taxon>Vespoidea</taxon>
        <taxon>Vespidae</taxon>
        <taxon>Vespinae</taxon>
        <taxon>Vespula</taxon>
    </lineage>
</organism>
<comment type="caution">
    <text evidence="1">The sequence shown here is derived from an EMBL/GenBank/DDBJ whole genome shotgun (WGS) entry which is preliminary data.</text>
</comment>
<evidence type="ECO:0000313" key="1">
    <source>
        <dbReference type="EMBL" id="KAF7386802.1"/>
    </source>
</evidence>
<evidence type="ECO:0000313" key="2">
    <source>
        <dbReference type="Proteomes" id="UP000614350"/>
    </source>
</evidence>
<gene>
    <name evidence="1" type="ORF">HZH66_011254</name>
</gene>
<dbReference type="Proteomes" id="UP000614350">
    <property type="component" value="Unassembled WGS sequence"/>
</dbReference>
<sequence>MDKILTTPDLRVWCETPRILFFIIRANIVNERIEFFRKNDNIKWVNSYLLTSEKDHFRRYKQGELSSAKKKSYIHTGTDNIHIILYPWSIINKVLKSIKESDKYNKYTSSQQLALCLYFIEKDNHFTGDGIWNIMEQEKQLKDNEKMTLETDELRD</sequence>
<name>A0A834JGN0_VESVU</name>
<protein>
    <submittedName>
        <fullName evidence="1">Uncharacterized protein</fullName>
    </submittedName>
</protein>
<dbReference type="AlphaFoldDB" id="A0A834JGN0"/>